<evidence type="ECO:0000256" key="1">
    <source>
        <dbReference type="SAM" id="SignalP"/>
    </source>
</evidence>
<feature type="signal peptide" evidence="1">
    <location>
        <begin position="1"/>
        <end position="23"/>
    </location>
</feature>
<protein>
    <submittedName>
        <fullName evidence="2">Predicted protein</fullName>
    </submittedName>
</protein>
<dbReference type="Proteomes" id="UP000002668">
    <property type="component" value="Genome"/>
</dbReference>
<evidence type="ECO:0000313" key="2">
    <source>
        <dbReference type="EMBL" id="CBX92784.1"/>
    </source>
</evidence>
<dbReference type="EMBL" id="FP929094">
    <property type="protein sequence ID" value="CBX92784.1"/>
    <property type="molecule type" value="Genomic_DNA"/>
</dbReference>
<name>E4ZLV4_LEPMJ</name>
<reference evidence="3" key="1">
    <citation type="journal article" date="2011" name="Nat. Commun.">
        <title>Effector diversification within compartments of the Leptosphaeria maculans genome affected by Repeat-Induced Point mutations.</title>
        <authorList>
            <person name="Rouxel T."/>
            <person name="Grandaubert J."/>
            <person name="Hane J.K."/>
            <person name="Hoede C."/>
            <person name="van de Wouw A.P."/>
            <person name="Couloux A."/>
            <person name="Dominguez V."/>
            <person name="Anthouard V."/>
            <person name="Bally P."/>
            <person name="Bourras S."/>
            <person name="Cozijnsen A.J."/>
            <person name="Ciuffetti L.M."/>
            <person name="Degrave A."/>
            <person name="Dilmaghani A."/>
            <person name="Duret L."/>
            <person name="Fudal I."/>
            <person name="Goodwin S.B."/>
            <person name="Gout L."/>
            <person name="Glaser N."/>
            <person name="Linglin J."/>
            <person name="Kema G.H.J."/>
            <person name="Lapalu N."/>
            <person name="Lawrence C.B."/>
            <person name="May K."/>
            <person name="Meyer M."/>
            <person name="Ollivier B."/>
            <person name="Poulain J."/>
            <person name="Schoch C.L."/>
            <person name="Simon A."/>
            <person name="Spatafora J.W."/>
            <person name="Stachowiak A."/>
            <person name="Turgeon B.G."/>
            <person name="Tyler B.M."/>
            <person name="Vincent D."/>
            <person name="Weissenbach J."/>
            <person name="Amselem J."/>
            <person name="Quesneville H."/>
            <person name="Oliver R.P."/>
            <person name="Wincker P."/>
            <person name="Balesdent M.-H."/>
            <person name="Howlett B.J."/>
        </authorList>
    </citation>
    <scope>NUCLEOTIDE SEQUENCE [LARGE SCALE GENOMIC DNA]</scope>
    <source>
        <strain evidence="3">JN3 / isolate v23.1.3 / race Av1-4-5-6-7-8</strain>
    </source>
</reference>
<proteinExistence type="predicted"/>
<feature type="chain" id="PRO_5003194300" evidence="1">
    <location>
        <begin position="24"/>
        <end position="114"/>
    </location>
</feature>
<organism evidence="3">
    <name type="scientific">Leptosphaeria maculans (strain JN3 / isolate v23.1.3 / race Av1-4-5-6-7-8)</name>
    <name type="common">Blackleg fungus</name>
    <name type="synonym">Phoma lingam</name>
    <dbReference type="NCBI Taxonomy" id="985895"/>
    <lineage>
        <taxon>Eukaryota</taxon>
        <taxon>Fungi</taxon>
        <taxon>Dikarya</taxon>
        <taxon>Ascomycota</taxon>
        <taxon>Pezizomycotina</taxon>
        <taxon>Dothideomycetes</taxon>
        <taxon>Pleosporomycetidae</taxon>
        <taxon>Pleosporales</taxon>
        <taxon>Pleosporineae</taxon>
        <taxon>Leptosphaeriaceae</taxon>
        <taxon>Plenodomus</taxon>
        <taxon>Plenodomus lingam/Leptosphaeria maculans species complex</taxon>
    </lineage>
</organism>
<gene>
    <name evidence="2" type="ORF">LEMA_P054900.1</name>
</gene>
<keyword evidence="1" id="KW-0732">Signal</keyword>
<accession>E4ZLV4</accession>
<evidence type="ECO:0000313" key="3">
    <source>
        <dbReference type="Proteomes" id="UP000002668"/>
    </source>
</evidence>
<dbReference type="AlphaFoldDB" id="E4ZLV4"/>
<dbReference type="VEuPathDB" id="FungiDB:LEMA_P054900.1"/>
<keyword evidence="3" id="KW-1185">Reference proteome</keyword>
<sequence length="114" mass="12557">MRLAVLALLPVALATSKVYYTTGEGVNAPRIDEYISHHCALKSNINGQIYSRYFFCGAPEVLVGTNQENPDPKHLQFSRGECFDKSVKGKYWPCKVPGAIVATRCTGPDPDKPK</sequence>
<dbReference type="InParanoid" id="E4ZLV4"/>
<dbReference type="HOGENOM" id="CLU_2121523_0_0_1"/>